<keyword evidence="3" id="KW-1185">Reference proteome</keyword>
<organism evidence="2 3">
    <name type="scientific">Niallia alba</name>
    <dbReference type="NCBI Taxonomy" id="2729105"/>
    <lineage>
        <taxon>Bacteria</taxon>
        <taxon>Bacillati</taxon>
        <taxon>Bacillota</taxon>
        <taxon>Bacilli</taxon>
        <taxon>Bacillales</taxon>
        <taxon>Bacillaceae</taxon>
        <taxon>Niallia</taxon>
    </lineage>
</organism>
<keyword evidence="1" id="KW-0812">Transmembrane</keyword>
<reference evidence="2 3" key="1">
    <citation type="submission" date="2020-04" db="EMBL/GenBank/DDBJ databases">
        <title>Bacillus sp. UniB3 isolated from commercial digestive syrup.</title>
        <authorList>
            <person name="Thorat V."/>
            <person name="Kirdat K."/>
            <person name="Tiwarekar B."/>
            <person name="Yadav A."/>
        </authorList>
    </citation>
    <scope>NUCLEOTIDE SEQUENCE [LARGE SCALE GENOMIC DNA]</scope>
    <source>
        <strain evidence="2 3">UniB3</strain>
    </source>
</reference>
<proteinExistence type="predicted"/>
<accession>A0A7Y0KB21</accession>
<keyword evidence="1" id="KW-1133">Transmembrane helix</keyword>
<comment type="caution">
    <text evidence="2">The sequence shown here is derived from an EMBL/GenBank/DDBJ whole genome shotgun (WGS) entry which is preliminary data.</text>
</comment>
<keyword evidence="1" id="KW-0472">Membrane</keyword>
<gene>
    <name evidence="2" type="ORF">HHU08_15735</name>
</gene>
<dbReference type="RefSeq" id="WP_169188826.1">
    <property type="nucleotide sequence ID" value="NZ_JABBPK010000001.1"/>
</dbReference>
<feature type="transmembrane region" description="Helical" evidence="1">
    <location>
        <begin position="12"/>
        <end position="32"/>
    </location>
</feature>
<evidence type="ECO:0000313" key="3">
    <source>
        <dbReference type="Proteomes" id="UP000588491"/>
    </source>
</evidence>
<protein>
    <submittedName>
        <fullName evidence="2">Competence protein comGF</fullName>
    </submittedName>
</protein>
<dbReference type="Pfam" id="PF15980">
    <property type="entry name" value="ComGF"/>
    <property type="match status" value="1"/>
</dbReference>
<evidence type="ECO:0000313" key="2">
    <source>
        <dbReference type="EMBL" id="NMO78435.1"/>
    </source>
</evidence>
<dbReference type="InterPro" id="IPR016977">
    <property type="entry name" value="ComGF"/>
</dbReference>
<dbReference type="AlphaFoldDB" id="A0A7Y0KB21"/>
<evidence type="ECO:0000256" key="1">
    <source>
        <dbReference type="SAM" id="Phobius"/>
    </source>
</evidence>
<name>A0A7Y0KB21_9BACI</name>
<sequence length="147" mass="17251">MKNLFLLNNKGYVLLEMLLSFFIFTIILSLLFTPLQLMLDRQFSEKELQDMEWELFILELKKETKMSQGIAVANNKLVLYVDGRVVTYEKYGSNIRRRVDSTGHEVALQGINSVEFTMQKNGFQVKVTDRFAMEKETSIRSYLMFLE</sequence>
<dbReference type="NCBIfam" id="NF041002">
    <property type="entry name" value="pilin_ComGF"/>
    <property type="match status" value="1"/>
</dbReference>
<dbReference type="EMBL" id="JABBPK010000001">
    <property type="protein sequence ID" value="NMO78435.1"/>
    <property type="molecule type" value="Genomic_DNA"/>
</dbReference>
<dbReference type="Proteomes" id="UP000588491">
    <property type="component" value="Unassembled WGS sequence"/>
</dbReference>